<dbReference type="GO" id="GO:0005886">
    <property type="term" value="C:plasma membrane"/>
    <property type="evidence" value="ECO:0000318"/>
    <property type="project" value="GO_Central"/>
</dbReference>
<keyword evidence="7" id="KW-0472">Membrane</keyword>
<keyword evidence="6" id="KW-0406">Ion transport</keyword>
<dbReference type="Gene3D" id="3.40.190.10">
    <property type="entry name" value="Periplasmic binding protein-like II"/>
    <property type="match status" value="3"/>
</dbReference>
<dbReference type="GO" id="GO:0050804">
    <property type="term" value="P:modulation of chemical synaptic transmission"/>
    <property type="evidence" value="ECO:0000318"/>
    <property type="project" value="GO_Central"/>
</dbReference>
<evidence type="ECO:0000313" key="12">
    <source>
        <dbReference type="EnsemblMetazoa" id="PPA16303.1"/>
    </source>
</evidence>
<dbReference type="Proteomes" id="UP000005239">
    <property type="component" value="Unassembled WGS sequence"/>
</dbReference>
<evidence type="ECO:0000256" key="8">
    <source>
        <dbReference type="ARBA" id="ARBA00023170"/>
    </source>
</evidence>
<keyword evidence="4" id="KW-0812">Transmembrane</keyword>
<organism evidence="12 13">
    <name type="scientific">Pristionchus pacificus</name>
    <name type="common">Parasitic nematode worm</name>
    <dbReference type="NCBI Taxonomy" id="54126"/>
    <lineage>
        <taxon>Eukaryota</taxon>
        <taxon>Metazoa</taxon>
        <taxon>Ecdysozoa</taxon>
        <taxon>Nematoda</taxon>
        <taxon>Chromadorea</taxon>
        <taxon>Rhabditida</taxon>
        <taxon>Rhabditina</taxon>
        <taxon>Diplogasteromorpha</taxon>
        <taxon>Diplogasteroidea</taxon>
        <taxon>Neodiplogasteridae</taxon>
        <taxon>Pristionchus</taxon>
    </lineage>
</organism>
<evidence type="ECO:0000256" key="5">
    <source>
        <dbReference type="ARBA" id="ARBA00022989"/>
    </source>
</evidence>
<evidence type="ECO:0000256" key="3">
    <source>
        <dbReference type="ARBA" id="ARBA00022448"/>
    </source>
</evidence>
<dbReference type="GO" id="GO:0098839">
    <property type="term" value="C:postsynaptic density membrane"/>
    <property type="evidence" value="ECO:0000318"/>
    <property type="project" value="GO_Central"/>
</dbReference>
<dbReference type="InterPro" id="IPR019594">
    <property type="entry name" value="Glu/Gly-bd"/>
</dbReference>
<evidence type="ECO:0000313" key="13">
    <source>
        <dbReference type="Proteomes" id="UP000005239"/>
    </source>
</evidence>
<sequence>MLRPLFFLLLFTPLLSSLRFGTIQVAPFTMRKDVCLLDNGKKECARNNAYEGFCVQLMKLMAKEMDTEYKIEIRKGPGKIRPNGKWDGLVQDLNESHIDVAIAPIPITSNRKELLDFSPSFYTSGISMMIKKPGPNGTIYSLNPYAPVTWIAIFVLEIMSIFTVIGLYCHMRLDISDREGRWRYYILVSFILVWVICNFSLLISILHHICTTAAVNSKAEPIEYFESVQEVVEQEEIKYGLQRGSLTEEMFKNSNESMYQEMMEVMEKNGEESFVDYYNHGIQKVRGDGKEEGNYIFILDDASNLYENAKMPCNTRKIGGKLMTYEFAVATKKGSDLSDRVYAAIESLKKSGEIEKIRRHWFEERALCGKGGLVRDQRSIFRRSQYAQMGEISAAESNASYIIYGMIGGIAMSILVAILISHVERKRMERPTKYTDEVTPMNA</sequence>
<comment type="subcellular location">
    <subcellularLocation>
        <location evidence="1">Membrane</location>
        <topology evidence="1">Multi-pass membrane protein</topology>
    </subcellularLocation>
</comment>
<dbReference type="InterPro" id="IPR015683">
    <property type="entry name" value="Ionotropic_Glu_rcpt"/>
</dbReference>
<proteinExistence type="inferred from homology"/>
<evidence type="ECO:0000256" key="4">
    <source>
        <dbReference type="ARBA" id="ARBA00022692"/>
    </source>
</evidence>
<keyword evidence="10" id="KW-1071">Ligand-gated ion channel</keyword>
<keyword evidence="8" id="KW-0675">Receptor</keyword>
<accession>A0A8R1UAM3</accession>
<gene>
    <name evidence="12" type="primary">WBGene00105857</name>
</gene>
<evidence type="ECO:0000256" key="11">
    <source>
        <dbReference type="ARBA" id="ARBA00023303"/>
    </source>
</evidence>
<dbReference type="GO" id="GO:0035249">
    <property type="term" value="P:synaptic transmission, glutamatergic"/>
    <property type="evidence" value="ECO:0000318"/>
    <property type="project" value="GO_Central"/>
</dbReference>
<evidence type="ECO:0000256" key="10">
    <source>
        <dbReference type="ARBA" id="ARBA00023286"/>
    </source>
</evidence>
<dbReference type="GO" id="GO:1904315">
    <property type="term" value="F:transmitter-gated monoatomic ion channel activity involved in regulation of postsynaptic membrane potential"/>
    <property type="evidence" value="ECO:0000318"/>
    <property type="project" value="GO_Central"/>
</dbReference>
<evidence type="ECO:0000256" key="7">
    <source>
        <dbReference type="ARBA" id="ARBA00023136"/>
    </source>
</evidence>
<dbReference type="InterPro" id="IPR001320">
    <property type="entry name" value="Iontro_rcpt_C"/>
</dbReference>
<dbReference type="AlphaFoldDB" id="A0A2A6BAR2"/>
<keyword evidence="9" id="KW-0325">Glycoprotein</keyword>
<keyword evidence="11" id="KW-0407">Ion channel</keyword>
<protein>
    <submittedName>
        <fullName evidence="12">Uncharacterized protein</fullName>
    </submittedName>
</protein>
<name>A0A2A6BAR2_PRIPA</name>
<evidence type="ECO:0000256" key="9">
    <source>
        <dbReference type="ARBA" id="ARBA00023180"/>
    </source>
</evidence>
<dbReference type="FunFam" id="3.40.190.10:FF:000687">
    <property type="entry name" value="Uncharacterized protein"/>
    <property type="match status" value="1"/>
</dbReference>
<reference evidence="13" key="1">
    <citation type="journal article" date="2008" name="Nat. Genet.">
        <title>The Pristionchus pacificus genome provides a unique perspective on nematode lifestyle and parasitism.</title>
        <authorList>
            <person name="Dieterich C."/>
            <person name="Clifton S.W."/>
            <person name="Schuster L.N."/>
            <person name="Chinwalla A."/>
            <person name="Delehaunty K."/>
            <person name="Dinkelacker I."/>
            <person name="Fulton L."/>
            <person name="Fulton R."/>
            <person name="Godfrey J."/>
            <person name="Minx P."/>
            <person name="Mitreva M."/>
            <person name="Roeseler W."/>
            <person name="Tian H."/>
            <person name="Witte H."/>
            <person name="Yang S.P."/>
            <person name="Wilson R.K."/>
            <person name="Sommer R.J."/>
        </authorList>
    </citation>
    <scope>NUCLEOTIDE SEQUENCE [LARGE SCALE GENOMIC DNA]</scope>
    <source>
        <strain evidence="13">PS312</strain>
    </source>
</reference>
<dbReference type="SUPFAM" id="SSF53850">
    <property type="entry name" value="Periplasmic binding protein-like II"/>
    <property type="match status" value="1"/>
</dbReference>
<evidence type="ECO:0000256" key="6">
    <source>
        <dbReference type="ARBA" id="ARBA00023065"/>
    </source>
</evidence>
<keyword evidence="5" id="KW-1133">Transmembrane helix</keyword>
<comment type="similarity">
    <text evidence="2">Belongs to the glutamate-gated ion channel (TC 1.A.10.1) family.</text>
</comment>
<dbReference type="EnsemblMetazoa" id="PPA16303.1">
    <property type="protein sequence ID" value="PPA16303.1"/>
    <property type="gene ID" value="WBGene00105857"/>
</dbReference>
<accession>A0A2A6BAR2</accession>
<dbReference type="SMART" id="SM00918">
    <property type="entry name" value="Lig_chan-Glu_bd"/>
    <property type="match status" value="1"/>
</dbReference>
<keyword evidence="3" id="KW-0813">Transport</keyword>
<dbReference type="GO" id="GO:0008066">
    <property type="term" value="F:glutamate receptor activity"/>
    <property type="evidence" value="ECO:0000318"/>
    <property type="project" value="GO_Central"/>
</dbReference>
<dbReference type="Pfam" id="PF10613">
    <property type="entry name" value="Lig_chan-Glu_bd"/>
    <property type="match status" value="1"/>
</dbReference>
<evidence type="ECO:0000256" key="2">
    <source>
        <dbReference type="ARBA" id="ARBA00008685"/>
    </source>
</evidence>
<reference evidence="12" key="2">
    <citation type="submission" date="2022-06" db="UniProtKB">
        <authorList>
            <consortium name="EnsemblMetazoa"/>
        </authorList>
    </citation>
    <scope>IDENTIFICATION</scope>
    <source>
        <strain evidence="12">PS312</strain>
    </source>
</reference>
<dbReference type="OrthoDB" id="5984008at2759"/>
<dbReference type="PANTHER" id="PTHR18966">
    <property type="entry name" value="IONOTROPIC GLUTAMATE RECEPTOR"/>
    <property type="match status" value="1"/>
</dbReference>
<evidence type="ECO:0000256" key="1">
    <source>
        <dbReference type="ARBA" id="ARBA00004141"/>
    </source>
</evidence>
<dbReference type="SMART" id="SM00079">
    <property type="entry name" value="PBPe"/>
    <property type="match status" value="1"/>
</dbReference>
<keyword evidence="13" id="KW-1185">Reference proteome</keyword>